<name>A0ACB9EHL0_ARCLA</name>
<reference evidence="1 2" key="2">
    <citation type="journal article" date="2022" name="Mol. Ecol. Resour.">
        <title>The genomes of chicory, endive, great burdock and yacon provide insights into Asteraceae paleo-polyploidization history and plant inulin production.</title>
        <authorList>
            <person name="Fan W."/>
            <person name="Wang S."/>
            <person name="Wang H."/>
            <person name="Wang A."/>
            <person name="Jiang F."/>
            <person name="Liu H."/>
            <person name="Zhao H."/>
            <person name="Xu D."/>
            <person name="Zhang Y."/>
        </authorList>
    </citation>
    <scope>NUCLEOTIDE SEQUENCE [LARGE SCALE GENOMIC DNA]</scope>
    <source>
        <strain evidence="2">cv. Niubang</strain>
    </source>
</reference>
<proteinExistence type="predicted"/>
<evidence type="ECO:0000313" key="2">
    <source>
        <dbReference type="Proteomes" id="UP001055879"/>
    </source>
</evidence>
<organism evidence="1 2">
    <name type="scientific">Arctium lappa</name>
    <name type="common">Greater burdock</name>
    <name type="synonym">Lappa major</name>
    <dbReference type="NCBI Taxonomy" id="4217"/>
    <lineage>
        <taxon>Eukaryota</taxon>
        <taxon>Viridiplantae</taxon>
        <taxon>Streptophyta</taxon>
        <taxon>Embryophyta</taxon>
        <taxon>Tracheophyta</taxon>
        <taxon>Spermatophyta</taxon>
        <taxon>Magnoliopsida</taxon>
        <taxon>eudicotyledons</taxon>
        <taxon>Gunneridae</taxon>
        <taxon>Pentapetalae</taxon>
        <taxon>asterids</taxon>
        <taxon>campanulids</taxon>
        <taxon>Asterales</taxon>
        <taxon>Asteraceae</taxon>
        <taxon>Carduoideae</taxon>
        <taxon>Cardueae</taxon>
        <taxon>Arctiinae</taxon>
        <taxon>Arctium</taxon>
    </lineage>
</organism>
<evidence type="ECO:0000313" key="1">
    <source>
        <dbReference type="EMBL" id="KAI3758419.1"/>
    </source>
</evidence>
<dbReference type="EMBL" id="CM042048">
    <property type="protein sequence ID" value="KAI3758419.1"/>
    <property type="molecule type" value="Genomic_DNA"/>
</dbReference>
<comment type="caution">
    <text evidence="1">The sequence shown here is derived from an EMBL/GenBank/DDBJ whole genome shotgun (WGS) entry which is preliminary data.</text>
</comment>
<reference evidence="2" key="1">
    <citation type="journal article" date="2022" name="Mol. Ecol. Resour.">
        <title>The genomes of chicory, endive, great burdock and yacon provide insights into Asteraceae palaeo-polyploidization history and plant inulin production.</title>
        <authorList>
            <person name="Fan W."/>
            <person name="Wang S."/>
            <person name="Wang H."/>
            <person name="Wang A."/>
            <person name="Jiang F."/>
            <person name="Liu H."/>
            <person name="Zhao H."/>
            <person name="Xu D."/>
            <person name="Zhang Y."/>
        </authorList>
    </citation>
    <scope>NUCLEOTIDE SEQUENCE [LARGE SCALE GENOMIC DNA]</scope>
    <source>
        <strain evidence="2">cv. Niubang</strain>
    </source>
</reference>
<keyword evidence="2" id="KW-1185">Reference proteome</keyword>
<protein>
    <submittedName>
        <fullName evidence="1">Uncharacterized protein</fullName>
    </submittedName>
</protein>
<dbReference type="Proteomes" id="UP001055879">
    <property type="component" value="Linkage Group LG02"/>
</dbReference>
<accession>A0ACB9EHL0</accession>
<sequence>MLLFQCRIGSALLKHKLDRRQFIALAKKHLNFICNEEEANSVYLKLEPAREMFLRHTENQKKSDMSKDRMPAAKLPSHDDFEPKHTEEWNVGDWSSGCQRKTSLDFGAEDGFLKISGVKLPDTRRSWYSMSMMLGECEMACRKNFSCTAYANFSGK</sequence>
<gene>
    <name evidence="1" type="ORF">L6452_05980</name>
</gene>